<proteinExistence type="predicted"/>
<feature type="domain" description="Glycosyltransferase subfamily 4-like N-terminal" evidence="4">
    <location>
        <begin position="13"/>
        <end position="110"/>
    </location>
</feature>
<gene>
    <name evidence="5" type="ORF">C1I64_17840</name>
</gene>
<dbReference type="Pfam" id="PF13692">
    <property type="entry name" value="Glyco_trans_1_4"/>
    <property type="match status" value="1"/>
</dbReference>
<dbReference type="InterPro" id="IPR028098">
    <property type="entry name" value="Glyco_trans_4-like_N"/>
</dbReference>
<dbReference type="EMBL" id="CP028137">
    <property type="protein sequence ID" value="AZZ53716.1"/>
    <property type="molecule type" value="Genomic_DNA"/>
</dbReference>
<protein>
    <recommendedName>
        <fullName evidence="1">D-inositol 3-phosphate glycosyltransferase</fullName>
    </recommendedName>
</protein>
<sequence>MRILTCLHTMEVGGSQINGIELAGRMAALGHEAVVYGPDGDLRPLVAELGLDWEEAPEKGPRLSFRSMARLRRIVRERRIDLIHAYEWAPTMDAAFGPHLIDGVPVVTTVLSPEVPDFVPAAFPMIVGVVELLEEESRRRPTLHLIEPPVDTELNAPVADAARTAELRERFDVQDGEIAVVTVARLVVDLKREGILAAIEAVGAIGDEHRLRLIVVGDGPVRGELQATADRVNAGRSRELVTLTGQMLDPRDAYAVADIVLGMGSSALRGMAFAKPLVVQGEKAFWRLLTPESLPFFLDGGWYSLGDGVDGPGRLAGILAPLAADAELRERLGALGRGVVVERFSLAAAARTQAAIYAEAVAARSTLRRRLRALAHPAVRYTAYRLHPLKRRVLGLLGR</sequence>
<dbReference type="Proteomes" id="UP000285317">
    <property type="component" value="Chromosome"/>
</dbReference>
<dbReference type="RefSeq" id="WP_127888142.1">
    <property type="nucleotide sequence ID" value="NZ_CP028137.1"/>
</dbReference>
<evidence type="ECO:0000256" key="1">
    <source>
        <dbReference type="ARBA" id="ARBA00021292"/>
    </source>
</evidence>
<dbReference type="PANTHER" id="PTHR45947:SF3">
    <property type="entry name" value="SULFOQUINOVOSYL TRANSFERASE SQD2"/>
    <property type="match status" value="1"/>
</dbReference>
<evidence type="ECO:0000313" key="6">
    <source>
        <dbReference type="Proteomes" id="UP000285317"/>
    </source>
</evidence>
<dbReference type="PANTHER" id="PTHR45947">
    <property type="entry name" value="SULFOQUINOVOSYL TRANSFERASE SQD2"/>
    <property type="match status" value="1"/>
</dbReference>
<evidence type="ECO:0000259" key="4">
    <source>
        <dbReference type="Pfam" id="PF13439"/>
    </source>
</evidence>
<dbReference type="SUPFAM" id="SSF53756">
    <property type="entry name" value="UDP-Glycosyltransferase/glycogen phosphorylase"/>
    <property type="match status" value="1"/>
</dbReference>
<dbReference type="GO" id="GO:0016757">
    <property type="term" value="F:glycosyltransferase activity"/>
    <property type="evidence" value="ECO:0007669"/>
    <property type="project" value="UniProtKB-KW"/>
</dbReference>
<dbReference type="AlphaFoldDB" id="A0A3Q9V0R9"/>
<organism evidence="5 6">
    <name type="scientific">Rathayibacter festucae DSM 15932</name>
    <dbReference type="NCBI Taxonomy" id="1328866"/>
    <lineage>
        <taxon>Bacteria</taxon>
        <taxon>Bacillati</taxon>
        <taxon>Actinomycetota</taxon>
        <taxon>Actinomycetes</taxon>
        <taxon>Micrococcales</taxon>
        <taxon>Microbacteriaceae</taxon>
        <taxon>Rathayibacter</taxon>
    </lineage>
</organism>
<dbReference type="KEGG" id="rfs:C1I64_17840"/>
<reference evidence="5 6" key="1">
    <citation type="submission" date="2018-03" db="EMBL/GenBank/DDBJ databases">
        <title>Bacteriophage NCPPB3778 and a type I-E CRISPR drive the evolution of the US Biological Select Agent, Rathayibacter toxicus.</title>
        <authorList>
            <person name="Davis E.W.II."/>
            <person name="Tabima J.F."/>
            <person name="Weisberg A.J."/>
            <person name="Dantas Lopes L."/>
            <person name="Wiseman M.S."/>
            <person name="Wiseman M.S."/>
            <person name="Pupko T."/>
            <person name="Belcher M.S."/>
            <person name="Sechler A.J."/>
            <person name="Tancos M.A."/>
            <person name="Schroeder B.K."/>
            <person name="Murray T.D."/>
            <person name="Luster D.G."/>
            <person name="Schneider W.L."/>
            <person name="Rogers E."/>
            <person name="Andreote F.D."/>
            <person name="Grunwald N.J."/>
            <person name="Putnam M.L."/>
            <person name="Chang J.H."/>
        </authorList>
    </citation>
    <scope>NUCLEOTIDE SEQUENCE [LARGE SCALE GENOMIC DNA]</scope>
    <source>
        <strain evidence="5 6">DSM 15932</strain>
    </source>
</reference>
<evidence type="ECO:0000256" key="3">
    <source>
        <dbReference type="ARBA" id="ARBA00022679"/>
    </source>
</evidence>
<name>A0A3Q9V0R9_9MICO</name>
<dbReference type="Pfam" id="PF13439">
    <property type="entry name" value="Glyco_transf_4"/>
    <property type="match status" value="1"/>
</dbReference>
<evidence type="ECO:0000313" key="5">
    <source>
        <dbReference type="EMBL" id="AZZ53716.1"/>
    </source>
</evidence>
<dbReference type="InterPro" id="IPR050194">
    <property type="entry name" value="Glycosyltransferase_grp1"/>
</dbReference>
<accession>A0A3Q9V0R9</accession>
<dbReference type="Gene3D" id="3.40.50.2000">
    <property type="entry name" value="Glycogen Phosphorylase B"/>
    <property type="match status" value="2"/>
</dbReference>
<evidence type="ECO:0000256" key="2">
    <source>
        <dbReference type="ARBA" id="ARBA00022676"/>
    </source>
</evidence>
<dbReference type="GO" id="GO:1901137">
    <property type="term" value="P:carbohydrate derivative biosynthetic process"/>
    <property type="evidence" value="ECO:0007669"/>
    <property type="project" value="UniProtKB-ARBA"/>
</dbReference>
<keyword evidence="2" id="KW-0328">Glycosyltransferase</keyword>
<keyword evidence="3 5" id="KW-0808">Transferase</keyword>